<protein>
    <submittedName>
        <fullName evidence="1">Uncharacterized protein</fullName>
    </submittedName>
</protein>
<accession>S4W409</accession>
<dbReference type="EMBL" id="KC810034">
    <property type="protein sequence ID" value="AGO87466.1"/>
    <property type="molecule type" value="Genomic_DNA"/>
</dbReference>
<dbReference type="AlphaFoldDB" id="S4W409"/>
<proteinExistence type="predicted"/>
<reference evidence="1" key="1">
    <citation type="submission" date="2013-03" db="EMBL/GenBank/DDBJ databases">
        <authorList>
            <person name="Ballestriero F."/>
        </authorList>
    </citation>
    <scope>NUCLEOTIDE SEQUENCE</scope>
</reference>
<evidence type="ECO:0000313" key="1">
    <source>
        <dbReference type="EMBL" id="AGO87466.1"/>
    </source>
</evidence>
<name>S4W409_9BACT</name>
<sequence length="38" mass="4370">MIKHHLAPYANESDSCKPVEPASYHRLFDRSCSGKYCQ</sequence>
<organism evidence="1">
    <name type="scientific">uncultured bacterium B19D1_C12D4_E9D6</name>
    <dbReference type="NCBI Taxonomy" id="1329637"/>
    <lineage>
        <taxon>Bacteria</taxon>
        <taxon>environmental samples</taxon>
    </lineage>
</organism>